<evidence type="ECO:0000256" key="1">
    <source>
        <dbReference type="SAM" id="MobiDB-lite"/>
    </source>
</evidence>
<feature type="region of interest" description="Disordered" evidence="1">
    <location>
        <begin position="1"/>
        <end position="100"/>
    </location>
</feature>
<reference evidence="2" key="1">
    <citation type="submission" date="2020-10" db="EMBL/GenBank/DDBJ databases">
        <title>Genome Sequence of Monilinia vaccinii-corymbosi Sheds Light on Mummy Berry Disease Infection of Blueberry and Mating Type.</title>
        <authorList>
            <person name="Yow A.G."/>
            <person name="Zhang Y."/>
            <person name="Bansal K."/>
            <person name="Eacker S.M."/>
            <person name="Sullivan S."/>
            <person name="Liachko I."/>
            <person name="Cubeta M.A."/>
            <person name="Rollins J.A."/>
            <person name="Ashrafi H."/>
        </authorList>
    </citation>
    <scope>NUCLEOTIDE SEQUENCE</scope>
    <source>
        <strain evidence="2">RL-1</strain>
    </source>
</reference>
<dbReference type="AlphaFoldDB" id="A0A8A3P919"/>
<feature type="compositionally biased region" description="Polar residues" evidence="1">
    <location>
        <begin position="21"/>
        <end position="32"/>
    </location>
</feature>
<dbReference type="OrthoDB" id="5377039at2759"/>
<name>A0A8A3P919_9HELO</name>
<dbReference type="EMBL" id="CP063405">
    <property type="protein sequence ID" value="QSZ28977.1"/>
    <property type="molecule type" value="Genomic_DNA"/>
</dbReference>
<protein>
    <submittedName>
        <fullName evidence="2">Uncharacterized protein</fullName>
    </submittedName>
</protein>
<accession>A0A8A3P919</accession>
<gene>
    <name evidence="2" type="ORF">DSL72_003486</name>
</gene>
<feature type="compositionally biased region" description="Basic and acidic residues" evidence="1">
    <location>
        <begin position="44"/>
        <end position="53"/>
    </location>
</feature>
<keyword evidence="3" id="KW-1185">Reference proteome</keyword>
<evidence type="ECO:0000313" key="3">
    <source>
        <dbReference type="Proteomes" id="UP000672032"/>
    </source>
</evidence>
<dbReference type="Proteomes" id="UP000672032">
    <property type="component" value="Chromosome 1"/>
</dbReference>
<evidence type="ECO:0000313" key="2">
    <source>
        <dbReference type="EMBL" id="QSZ28977.1"/>
    </source>
</evidence>
<organism evidence="2 3">
    <name type="scientific">Monilinia vaccinii-corymbosi</name>
    <dbReference type="NCBI Taxonomy" id="61207"/>
    <lineage>
        <taxon>Eukaryota</taxon>
        <taxon>Fungi</taxon>
        <taxon>Dikarya</taxon>
        <taxon>Ascomycota</taxon>
        <taxon>Pezizomycotina</taxon>
        <taxon>Leotiomycetes</taxon>
        <taxon>Helotiales</taxon>
        <taxon>Sclerotiniaceae</taxon>
        <taxon>Monilinia</taxon>
    </lineage>
</organism>
<proteinExistence type="predicted"/>
<feature type="compositionally biased region" description="Polar residues" evidence="1">
    <location>
        <begin position="56"/>
        <end position="84"/>
    </location>
</feature>
<sequence>MSGQEPAGNKETPPTYRIKHLTNSPADQQQAMPATDAEASSHPQHTEDDRMMDTPESPSDIYTNNHSFSDTPVKSPSKTPVTQDKVNHGAPGSSWSSKKYREEYDRAWDGLVDQNWDGKTKYGDPLMKK</sequence>